<evidence type="ECO:0000313" key="2">
    <source>
        <dbReference type="EMBL" id="PDX83582.1"/>
    </source>
</evidence>
<keyword evidence="1" id="KW-1133">Transmembrane helix</keyword>
<dbReference type="AlphaFoldDB" id="A0A2A7AWY5"/>
<reference evidence="2 3" key="1">
    <citation type="journal article" date="2017" name="Front. Microbiol.">
        <title>New Insights into the Diversity of the Genus Faecalibacterium.</title>
        <authorList>
            <person name="Benevides L."/>
            <person name="Burman S."/>
            <person name="Martin R."/>
            <person name="Robert V."/>
            <person name="Thomas M."/>
            <person name="Miquel S."/>
            <person name="Chain F."/>
            <person name="Sokol H."/>
            <person name="Bermudez-Humaran L.G."/>
            <person name="Morrison M."/>
            <person name="Langella P."/>
            <person name="Azevedo V.A."/>
            <person name="Chatel J.M."/>
            <person name="Soares S."/>
        </authorList>
    </citation>
    <scope>NUCLEOTIDE SEQUENCE [LARGE SCALE GENOMIC DNA]</scope>
    <source>
        <strain evidence="2 3">CNCM I 4644</strain>
    </source>
</reference>
<proteinExistence type="predicted"/>
<protein>
    <submittedName>
        <fullName evidence="2">Uncharacterized protein</fullName>
    </submittedName>
</protein>
<dbReference type="EMBL" id="NMTZ01000024">
    <property type="protein sequence ID" value="PDX83582.1"/>
    <property type="molecule type" value="Genomic_DNA"/>
</dbReference>
<sequence>MECIPVSVLLASDGKTCAQITHILKILGNGSMQEGLQNFYAYAEGHGLLQGRLQGAAGMLCVSITLYFILNSWKMKQSLDNKEHSLQAAIKESSQVDETNVDAQDFSKQ</sequence>
<keyword evidence="1" id="KW-0812">Transmembrane</keyword>
<dbReference type="RefSeq" id="WP_097779814.1">
    <property type="nucleotide sequence ID" value="NZ_JAKNHV010000001.1"/>
</dbReference>
<evidence type="ECO:0000256" key="1">
    <source>
        <dbReference type="SAM" id="Phobius"/>
    </source>
</evidence>
<feature type="transmembrane region" description="Helical" evidence="1">
    <location>
        <begin position="53"/>
        <end position="70"/>
    </location>
</feature>
<evidence type="ECO:0000313" key="3">
    <source>
        <dbReference type="Proteomes" id="UP000220480"/>
    </source>
</evidence>
<dbReference type="Proteomes" id="UP000220480">
    <property type="component" value="Unassembled WGS sequence"/>
</dbReference>
<organism evidence="2 3">
    <name type="scientific">Faecalibacterium prausnitzii</name>
    <dbReference type="NCBI Taxonomy" id="853"/>
    <lineage>
        <taxon>Bacteria</taxon>
        <taxon>Bacillati</taxon>
        <taxon>Bacillota</taxon>
        <taxon>Clostridia</taxon>
        <taxon>Eubacteriales</taxon>
        <taxon>Oscillospiraceae</taxon>
        <taxon>Faecalibacterium</taxon>
    </lineage>
</organism>
<keyword evidence="1" id="KW-0472">Membrane</keyword>
<name>A0A2A7AWY5_9FIRM</name>
<comment type="caution">
    <text evidence="2">The sequence shown here is derived from an EMBL/GenBank/DDBJ whole genome shotgun (WGS) entry which is preliminary data.</text>
</comment>
<gene>
    <name evidence="2" type="ORF">CGS59_09905</name>
</gene>
<accession>A0A2A7AWY5</accession>